<dbReference type="GO" id="GO:0006428">
    <property type="term" value="P:isoleucyl-tRNA aminoacylation"/>
    <property type="evidence" value="ECO:0007669"/>
    <property type="project" value="UniProtKB-UniRule"/>
</dbReference>
<evidence type="ECO:0000256" key="7">
    <source>
        <dbReference type="ARBA" id="ARBA00022723"/>
    </source>
</evidence>
<evidence type="ECO:0000256" key="15">
    <source>
        <dbReference type="NCBIfam" id="TIGR00392"/>
    </source>
</evidence>
<comment type="subunit">
    <text evidence="3">Monomer.</text>
</comment>
<dbReference type="EMBL" id="VGJJ01000009">
    <property type="protein sequence ID" value="MBM3282080.1"/>
    <property type="molecule type" value="Genomic_DNA"/>
</dbReference>
<keyword evidence="7" id="KW-0479">Metal-binding</keyword>
<name>A0A8T4C812_9ARCH</name>
<keyword evidence="10" id="KW-0067">ATP-binding</keyword>
<evidence type="ECO:0000313" key="18">
    <source>
        <dbReference type="EMBL" id="MBM3282080.1"/>
    </source>
</evidence>
<evidence type="ECO:0000259" key="16">
    <source>
        <dbReference type="Pfam" id="PF00133"/>
    </source>
</evidence>
<dbReference type="AlphaFoldDB" id="A0A8T4C812"/>
<comment type="catalytic activity">
    <reaction evidence="14">
        <text>tRNA(Ile) + L-isoleucine + ATP = L-isoleucyl-tRNA(Ile) + AMP + diphosphate</text>
        <dbReference type="Rhea" id="RHEA:11060"/>
        <dbReference type="Rhea" id="RHEA-COMP:9666"/>
        <dbReference type="Rhea" id="RHEA-COMP:9695"/>
        <dbReference type="ChEBI" id="CHEBI:30616"/>
        <dbReference type="ChEBI" id="CHEBI:33019"/>
        <dbReference type="ChEBI" id="CHEBI:58045"/>
        <dbReference type="ChEBI" id="CHEBI:78442"/>
        <dbReference type="ChEBI" id="CHEBI:78528"/>
        <dbReference type="ChEBI" id="CHEBI:456215"/>
        <dbReference type="EC" id="6.1.1.5"/>
    </reaction>
</comment>
<comment type="caution">
    <text evidence="18">The sequence shown here is derived from an EMBL/GenBank/DDBJ whole genome shotgun (WGS) entry which is preliminary data.</text>
</comment>
<dbReference type="GO" id="GO:0046872">
    <property type="term" value="F:metal ion binding"/>
    <property type="evidence" value="ECO:0007669"/>
    <property type="project" value="UniProtKB-KW"/>
</dbReference>
<keyword evidence="12" id="KW-0030">Aminoacyl-tRNA synthetase</keyword>
<dbReference type="SUPFAM" id="SSF52374">
    <property type="entry name" value="Nucleotidylyl transferase"/>
    <property type="match status" value="1"/>
</dbReference>
<protein>
    <recommendedName>
        <fullName evidence="4 15">Isoleucine--tRNA ligase</fullName>
        <ecNumber evidence="4 15">6.1.1.5</ecNumber>
    </recommendedName>
</protein>
<dbReference type="InterPro" id="IPR009008">
    <property type="entry name" value="Val/Leu/Ile-tRNA-synth_edit"/>
</dbReference>
<dbReference type="GO" id="GO:0005737">
    <property type="term" value="C:cytoplasm"/>
    <property type="evidence" value="ECO:0007669"/>
    <property type="project" value="UniProtKB-SubCell"/>
</dbReference>
<dbReference type="PANTHER" id="PTHR42780:SF1">
    <property type="entry name" value="ISOLEUCINE--TRNA LIGASE, CYTOPLASMIC"/>
    <property type="match status" value="1"/>
</dbReference>
<dbReference type="GO" id="GO:0005524">
    <property type="term" value="F:ATP binding"/>
    <property type="evidence" value="ECO:0007669"/>
    <property type="project" value="UniProtKB-KW"/>
</dbReference>
<dbReference type="InterPro" id="IPR013155">
    <property type="entry name" value="M/V/L/I-tRNA-synth_anticd-bd"/>
</dbReference>
<reference evidence="18" key="1">
    <citation type="submission" date="2019-03" db="EMBL/GenBank/DDBJ databases">
        <title>Lake Tanganyika Metagenome-Assembled Genomes (MAGs).</title>
        <authorList>
            <person name="Tran P."/>
        </authorList>
    </citation>
    <scope>NUCLEOTIDE SEQUENCE</scope>
    <source>
        <strain evidence="18">M_DeepCast_50m_m2_156</strain>
    </source>
</reference>
<evidence type="ECO:0000256" key="1">
    <source>
        <dbReference type="ARBA" id="ARBA00001947"/>
    </source>
</evidence>
<evidence type="ECO:0000256" key="13">
    <source>
        <dbReference type="ARBA" id="ARBA00025217"/>
    </source>
</evidence>
<organism evidence="18 19">
    <name type="scientific">Candidatus Iainarchaeum sp</name>
    <dbReference type="NCBI Taxonomy" id="3101447"/>
    <lineage>
        <taxon>Archaea</taxon>
        <taxon>Candidatus Iainarchaeota</taxon>
        <taxon>Candidatus Iainarchaeia</taxon>
        <taxon>Candidatus Iainarchaeales</taxon>
        <taxon>Candidatus Iainarchaeaceae</taxon>
        <taxon>Candidatus Iainarchaeum</taxon>
    </lineage>
</organism>
<dbReference type="Pfam" id="PF19302">
    <property type="entry name" value="DUF5915"/>
    <property type="match status" value="1"/>
</dbReference>
<evidence type="ECO:0000256" key="12">
    <source>
        <dbReference type="ARBA" id="ARBA00023146"/>
    </source>
</evidence>
<dbReference type="GO" id="GO:0004822">
    <property type="term" value="F:isoleucine-tRNA ligase activity"/>
    <property type="evidence" value="ECO:0007669"/>
    <property type="project" value="UniProtKB-UniRule"/>
</dbReference>
<comment type="cofactor">
    <cofactor evidence="1">
        <name>Zn(2+)</name>
        <dbReference type="ChEBI" id="CHEBI:29105"/>
    </cofactor>
</comment>
<evidence type="ECO:0000256" key="8">
    <source>
        <dbReference type="ARBA" id="ARBA00022741"/>
    </source>
</evidence>
<gene>
    <name evidence="18" type="ORF">FJY86_01925</name>
</gene>
<dbReference type="Pfam" id="PF00133">
    <property type="entry name" value="tRNA-synt_1"/>
    <property type="match status" value="1"/>
</dbReference>
<dbReference type="Gene3D" id="3.40.50.620">
    <property type="entry name" value="HUPs"/>
    <property type="match status" value="2"/>
</dbReference>
<accession>A0A8T4C812</accession>
<keyword evidence="9" id="KW-0862">Zinc</keyword>
<dbReference type="PRINTS" id="PR00984">
    <property type="entry name" value="TRNASYNTHILE"/>
</dbReference>
<comment type="subcellular location">
    <subcellularLocation>
        <location evidence="2">Cytoplasm</location>
    </subcellularLocation>
</comment>
<evidence type="ECO:0000256" key="5">
    <source>
        <dbReference type="ARBA" id="ARBA00022490"/>
    </source>
</evidence>
<sequence>MQPLPRGYDFKQLEERTREKWKKNKIVEKTVEFNPNKPIFSFLEGPPTANAPPALHHVEMRVFKDVVNRFQFMQGKTVPRKAGWDTHGLPVEVQVEKKLGLKNKREIEAYGTEKFVEECRKDVNTFINEWDANTERLAYWVDLKQPYVTMSNNYIESVWWSLSEFFKRGYLYEGHKTLPFCPRCQTSLSSHEVALGYKTVKDTTAVVKFISKKNPKRAFLAWTTTPWTLPGNIALAVNKDVDYAIVEHDGIEYVLAHVLVSNHFPEGTKVKQVIPGSKLVGEEYVPPFDTYSKNASKLNGKSFIVIAGNFVTINDGTGIVHIAPGFGEDDYNAGKENNLAFVQHVGEDGLFKNEMNEYAGKNHKVVEKELIQQLNEKNLIYKLDKYEHEYPHCWRCNTPLMYYAMKSWFINVSQHRELLKKLNQNIQWTPEHVKEGRFGEWIANAKDWGLSRKRYWGTPLNIWRCTHNECGKLEALGSVAEIRARGKNTPNGEFDLHKPTMDKITLTCNTCKSEMKREPDVIDCWYDSGSAPFAQLHYPFENKELFEKYFPYDFIAEAQDQTRGWFYTLLVINALLFGKSPYKTVICGGLLVDEKGEKMSKSKGNIIVPSAVFDTHGVDATRLQMCLTHPGSEKRIGINSPIESVRPFLNVLWNSLLFAQPYLEKGKTLHANAVKLETEDEWVLSRLETCRERTTRGYETYALHECTQAIFTFVNEDFSRTYIKLVRERAKQGDDAVAYVFYQTFHTLSKLLAPLTPYVSEIIYDALNGEGLSVHTTQWPDAQPKNEELENAMNYAQGIITTALALREKEKINVRWPLSTINVHTPNAELKHAIEKLEGMIQNQVNVKHVHVNGKIFSLSQPLPEDPETIVSLDTTLTPALEGEGFTREITRKIQDLRKKAALNPEQFVFIELRVSEKLEKLIHPFLEELSTKVRARKLVLVKNFSVKHAQLSTETIRDESVEIGLSTQ</sequence>
<dbReference type="InterPro" id="IPR014729">
    <property type="entry name" value="Rossmann-like_a/b/a_fold"/>
</dbReference>
<dbReference type="InterPro" id="IPR023586">
    <property type="entry name" value="Ile-tRNA-ligase_type2"/>
</dbReference>
<evidence type="ECO:0000256" key="10">
    <source>
        <dbReference type="ARBA" id="ARBA00022840"/>
    </source>
</evidence>
<dbReference type="FunFam" id="3.40.50.620:FF:000075">
    <property type="entry name" value="Isoleucine--tRNA ligase"/>
    <property type="match status" value="1"/>
</dbReference>
<evidence type="ECO:0000256" key="9">
    <source>
        <dbReference type="ARBA" id="ARBA00022833"/>
    </source>
</evidence>
<evidence type="ECO:0000313" key="19">
    <source>
        <dbReference type="Proteomes" id="UP000774699"/>
    </source>
</evidence>
<keyword evidence="5" id="KW-0963">Cytoplasm</keyword>
<dbReference type="Gene3D" id="1.10.730.10">
    <property type="entry name" value="Isoleucyl-tRNA Synthetase, Domain 1"/>
    <property type="match status" value="1"/>
</dbReference>
<evidence type="ECO:0000256" key="11">
    <source>
        <dbReference type="ARBA" id="ARBA00022917"/>
    </source>
</evidence>
<dbReference type="PANTHER" id="PTHR42780">
    <property type="entry name" value="SOLEUCYL-TRNA SYNTHETASE"/>
    <property type="match status" value="1"/>
</dbReference>
<keyword evidence="11" id="KW-0648">Protein biosynthesis</keyword>
<keyword evidence="8" id="KW-0547">Nucleotide-binding</keyword>
<dbReference type="Proteomes" id="UP000774699">
    <property type="component" value="Unassembled WGS sequence"/>
</dbReference>
<evidence type="ECO:0000256" key="4">
    <source>
        <dbReference type="ARBA" id="ARBA00013165"/>
    </source>
</evidence>
<evidence type="ECO:0000256" key="6">
    <source>
        <dbReference type="ARBA" id="ARBA00022598"/>
    </source>
</evidence>
<feature type="domain" description="Methionyl/Valyl/Leucyl/Isoleucyl-tRNA synthetase anticodon-binding" evidence="17">
    <location>
        <begin position="680"/>
        <end position="820"/>
    </location>
</feature>
<dbReference type="InterPro" id="IPR002300">
    <property type="entry name" value="aa-tRNA-synth_Ia"/>
</dbReference>
<dbReference type="InterPro" id="IPR002301">
    <property type="entry name" value="Ile-tRNA-ligase"/>
</dbReference>
<dbReference type="NCBIfam" id="TIGR00392">
    <property type="entry name" value="ileS"/>
    <property type="match status" value="1"/>
</dbReference>
<feature type="domain" description="Aminoacyl-tRNA synthetase class Ia" evidence="16">
    <location>
        <begin position="19"/>
        <end position="635"/>
    </location>
</feature>
<comment type="function">
    <text evidence="13">Catalyzes the attachment of isoleucine to tRNA(Ile). As IleRS can inadvertently accommodate and process structurally similar amino acids such as valine, to avoid such errors it has two additional distinct tRNA(Ile)-dependent editing activities. One activity is designated as 'pretransfer' editing and involves the hydrolysis of activated Val-AMP. The other activity is designated 'posttransfer' editing and involves deacylation of mischarged Val-tRNA(Ile).</text>
</comment>
<dbReference type="FunFam" id="3.40.50.620:FF:000063">
    <property type="entry name" value="Isoleucine--tRNA ligase"/>
    <property type="match status" value="1"/>
</dbReference>
<keyword evidence="6 18" id="KW-0436">Ligase</keyword>
<evidence type="ECO:0000256" key="3">
    <source>
        <dbReference type="ARBA" id="ARBA00011245"/>
    </source>
</evidence>
<dbReference type="SUPFAM" id="SSF47323">
    <property type="entry name" value="Anticodon-binding domain of a subclass of class I aminoacyl-tRNA synthetases"/>
    <property type="match status" value="1"/>
</dbReference>
<dbReference type="Pfam" id="PF08264">
    <property type="entry name" value="Anticodon_1"/>
    <property type="match status" value="1"/>
</dbReference>
<evidence type="ECO:0000256" key="14">
    <source>
        <dbReference type="ARBA" id="ARBA00048359"/>
    </source>
</evidence>
<evidence type="ECO:0000256" key="2">
    <source>
        <dbReference type="ARBA" id="ARBA00004496"/>
    </source>
</evidence>
<dbReference type="EC" id="6.1.1.5" evidence="4 15"/>
<proteinExistence type="predicted"/>
<evidence type="ECO:0000259" key="17">
    <source>
        <dbReference type="Pfam" id="PF08264"/>
    </source>
</evidence>
<dbReference type="GO" id="GO:0002161">
    <property type="term" value="F:aminoacyl-tRNA deacylase activity"/>
    <property type="evidence" value="ECO:0007669"/>
    <property type="project" value="InterPro"/>
</dbReference>
<dbReference type="InterPro" id="IPR009080">
    <property type="entry name" value="tRNAsynth_Ia_anticodon-bd"/>
</dbReference>
<dbReference type="SUPFAM" id="SSF50677">
    <property type="entry name" value="ValRS/IleRS/LeuRS editing domain"/>
    <property type="match status" value="1"/>
</dbReference>